<comment type="caution">
    <text evidence="1">The sequence shown here is derived from an EMBL/GenBank/DDBJ whole genome shotgun (WGS) entry which is preliminary data.</text>
</comment>
<organism evidence="1 2">
    <name type="scientific">Finegoldia magna</name>
    <name type="common">Peptostreptococcus magnus</name>
    <dbReference type="NCBI Taxonomy" id="1260"/>
    <lineage>
        <taxon>Bacteria</taxon>
        <taxon>Bacillati</taxon>
        <taxon>Bacillota</taxon>
        <taxon>Tissierellia</taxon>
        <taxon>Tissierellales</taxon>
        <taxon>Peptoniphilaceae</taxon>
        <taxon>Finegoldia</taxon>
    </lineage>
</organism>
<dbReference type="AlphaFoldDB" id="A0A233V9U1"/>
<dbReference type="Proteomes" id="UP000215413">
    <property type="component" value="Unassembled WGS sequence"/>
</dbReference>
<protein>
    <submittedName>
        <fullName evidence="1">Uncharacterized protein</fullName>
    </submittedName>
</protein>
<evidence type="ECO:0000313" key="2">
    <source>
        <dbReference type="Proteomes" id="UP000215413"/>
    </source>
</evidence>
<reference evidence="2" key="1">
    <citation type="submission" date="2017-04" db="EMBL/GenBank/DDBJ databases">
        <title>Finegoldia magna isolated from orthopedic joint implant-associated infections.</title>
        <authorList>
            <person name="Bjorklund S."/>
            <person name="Bruggemann H."/>
            <person name="Jensen A."/>
            <person name="Hellmark B."/>
            <person name="Soderquist B."/>
        </authorList>
    </citation>
    <scope>NUCLEOTIDE SEQUENCE [LARGE SCALE GENOMIC DNA]</scope>
    <source>
        <strain evidence="2">CCUG 54800</strain>
    </source>
</reference>
<sequence>MKDLKLESIEIKNNKRWLYGNQNIESYNYIDKDINTDEEKIIAAIECFHCYLLSLPVCNMLNEECEGELDFDEDFVADMLFEMCYHKNKENDLELKKKIGRCILKLYDNETIVQINNVLLYLEDDYDGKEKHDTLKEIYILDMYLSHDIKDLYLYNFNYEQILEIYEGFKNRVDARIYAKGTYDWRQMKEIRERLEEEKALIK</sequence>
<name>A0A233V9U1_FINMA</name>
<accession>A0A233V9U1</accession>
<proteinExistence type="predicted"/>
<gene>
    <name evidence="1" type="ORF">B9N49_00695</name>
</gene>
<evidence type="ECO:0000313" key="1">
    <source>
        <dbReference type="EMBL" id="OXZ29173.1"/>
    </source>
</evidence>
<dbReference type="RefSeq" id="WP_094205115.1">
    <property type="nucleotide sequence ID" value="NZ_NDYC01000004.1"/>
</dbReference>
<dbReference type="EMBL" id="NDYC01000004">
    <property type="protein sequence ID" value="OXZ29173.1"/>
    <property type="molecule type" value="Genomic_DNA"/>
</dbReference>